<keyword evidence="5" id="KW-0804">Transcription</keyword>
<evidence type="ECO:0000256" key="7">
    <source>
        <dbReference type="PROSITE-ProRule" id="PRU01091"/>
    </source>
</evidence>
<dbReference type="Gene3D" id="1.10.10.10">
    <property type="entry name" value="Winged helix-like DNA-binding domain superfamily/Winged helix DNA-binding domain"/>
    <property type="match status" value="1"/>
</dbReference>
<evidence type="ECO:0000259" key="9">
    <source>
        <dbReference type="PROSITE" id="PS51755"/>
    </source>
</evidence>
<dbReference type="PROSITE" id="PS51755">
    <property type="entry name" value="OMPR_PHOB"/>
    <property type="match status" value="1"/>
</dbReference>
<dbReference type="CDD" id="cd00383">
    <property type="entry name" value="trans_reg_C"/>
    <property type="match status" value="1"/>
</dbReference>
<dbReference type="Gene3D" id="3.40.50.2300">
    <property type="match status" value="1"/>
</dbReference>
<dbReference type="SMART" id="SM00448">
    <property type="entry name" value="REC"/>
    <property type="match status" value="1"/>
</dbReference>
<dbReference type="SMART" id="SM00862">
    <property type="entry name" value="Trans_reg_C"/>
    <property type="match status" value="1"/>
</dbReference>
<evidence type="ECO:0000256" key="1">
    <source>
        <dbReference type="ARBA" id="ARBA00022553"/>
    </source>
</evidence>
<dbReference type="EMBL" id="FXXQ01000001">
    <property type="protein sequence ID" value="SMX21961.1"/>
    <property type="molecule type" value="Genomic_DNA"/>
</dbReference>
<keyword evidence="4 7" id="KW-0238">DNA-binding</keyword>
<dbReference type="InterPro" id="IPR036388">
    <property type="entry name" value="WH-like_DNA-bd_sf"/>
</dbReference>
<evidence type="ECO:0000256" key="5">
    <source>
        <dbReference type="ARBA" id="ARBA00023163"/>
    </source>
</evidence>
<dbReference type="AlphaFoldDB" id="A0A238IVB7"/>
<dbReference type="PANTHER" id="PTHR48111:SF4">
    <property type="entry name" value="DNA-BINDING DUAL TRANSCRIPTIONAL REGULATOR OMPR"/>
    <property type="match status" value="1"/>
</dbReference>
<dbReference type="InterPro" id="IPR001789">
    <property type="entry name" value="Sig_transdc_resp-reg_receiver"/>
</dbReference>
<gene>
    <name evidence="10" type="primary">ompR_1</name>
    <name evidence="10" type="ORF">BOA8489_00048</name>
</gene>
<dbReference type="Pfam" id="PF00072">
    <property type="entry name" value="Response_reg"/>
    <property type="match status" value="1"/>
</dbReference>
<dbReference type="Proteomes" id="UP000201838">
    <property type="component" value="Unassembled WGS sequence"/>
</dbReference>
<dbReference type="SUPFAM" id="SSF46894">
    <property type="entry name" value="C-terminal effector domain of the bipartite response regulators"/>
    <property type="match status" value="1"/>
</dbReference>
<feature type="domain" description="Response regulatory" evidence="8">
    <location>
        <begin position="4"/>
        <end position="117"/>
    </location>
</feature>
<protein>
    <submittedName>
        <fullName evidence="10">Transcriptional regulatory protein OmpR</fullName>
    </submittedName>
</protein>
<evidence type="ECO:0000256" key="6">
    <source>
        <dbReference type="PROSITE-ProRule" id="PRU00169"/>
    </source>
</evidence>
<keyword evidence="11" id="KW-1185">Reference proteome</keyword>
<dbReference type="InterPro" id="IPR011006">
    <property type="entry name" value="CheY-like_superfamily"/>
</dbReference>
<organism evidence="10 11">
    <name type="scientific">Boseongicola aestuarii</name>
    <dbReference type="NCBI Taxonomy" id="1470561"/>
    <lineage>
        <taxon>Bacteria</taxon>
        <taxon>Pseudomonadati</taxon>
        <taxon>Pseudomonadota</taxon>
        <taxon>Alphaproteobacteria</taxon>
        <taxon>Rhodobacterales</taxon>
        <taxon>Paracoccaceae</taxon>
        <taxon>Boseongicola</taxon>
    </lineage>
</organism>
<dbReference type="InterPro" id="IPR001867">
    <property type="entry name" value="OmpR/PhoB-type_DNA-bd"/>
</dbReference>
<evidence type="ECO:0000313" key="10">
    <source>
        <dbReference type="EMBL" id="SMX21961.1"/>
    </source>
</evidence>
<dbReference type="InterPro" id="IPR016032">
    <property type="entry name" value="Sig_transdc_resp-reg_C-effctor"/>
</dbReference>
<name>A0A238IVB7_9RHOB</name>
<proteinExistence type="predicted"/>
<dbReference type="GO" id="GO:0000156">
    <property type="term" value="F:phosphorelay response regulator activity"/>
    <property type="evidence" value="ECO:0007669"/>
    <property type="project" value="TreeGrafter"/>
</dbReference>
<reference evidence="10 11" key="1">
    <citation type="submission" date="2017-05" db="EMBL/GenBank/DDBJ databases">
        <authorList>
            <person name="Song R."/>
            <person name="Chenine A.L."/>
            <person name="Ruprecht R.M."/>
        </authorList>
    </citation>
    <scope>NUCLEOTIDE SEQUENCE [LARGE SCALE GENOMIC DNA]</scope>
    <source>
        <strain evidence="10 11">CECT 8489</strain>
    </source>
</reference>
<dbReference type="PROSITE" id="PS50110">
    <property type="entry name" value="RESPONSE_REGULATORY"/>
    <property type="match status" value="1"/>
</dbReference>
<feature type="modified residue" description="4-aspartylphosphate" evidence="6">
    <location>
        <position position="53"/>
    </location>
</feature>
<keyword evidence="2" id="KW-0902">Two-component regulatory system</keyword>
<feature type="domain" description="OmpR/PhoB-type" evidence="9">
    <location>
        <begin position="142"/>
        <end position="242"/>
    </location>
</feature>
<dbReference type="InterPro" id="IPR039420">
    <property type="entry name" value="WalR-like"/>
</dbReference>
<dbReference type="Pfam" id="PF00486">
    <property type="entry name" value="Trans_reg_C"/>
    <property type="match status" value="1"/>
</dbReference>
<sequence length="264" mass="29550">MQHRILIIEDESGVRTLLADVFKAGGYDVCAAATWGEAKVFLQNEKIDLVTLDLKLGPDNGLDIARRIRETSQVAIIMVTGSDDVVDRVVGLELGADDYIVKPFHVREVLARVRAVLRRTGLEQEPRTPHEVKPTETRKSEADEIHFDGLVAVPKRFELFDRSGELCNTTSGDFKLLSIFLDNPKRVLSRDRLMDLIGGTSWSPLDRTIDNQVARLRKKIERNPAEPRIIKTIRGAGYSFTADILPVQSDDSRSKAANLRANSF</sequence>
<dbReference type="GO" id="GO:0032993">
    <property type="term" value="C:protein-DNA complex"/>
    <property type="evidence" value="ECO:0007669"/>
    <property type="project" value="TreeGrafter"/>
</dbReference>
<evidence type="ECO:0000259" key="8">
    <source>
        <dbReference type="PROSITE" id="PS50110"/>
    </source>
</evidence>
<feature type="DNA-binding region" description="OmpR/PhoB-type" evidence="7">
    <location>
        <begin position="142"/>
        <end position="242"/>
    </location>
</feature>
<dbReference type="Gene3D" id="6.10.250.690">
    <property type="match status" value="1"/>
</dbReference>
<keyword evidence="3" id="KW-0805">Transcription regulation</keyword>
<evidence type="ECO:0000256" key="2">
    <source>
        <dbReference type="ARBA" id="ARBA00023012"/>
    </source>
</evidence>
<evidence type="ECO:0000313" key="11">
    <source>
        <dbReference type="Proteomes" id="UP000201838"/>
    </source>
</evidence>
<dbReference type="GO" id="GO:0006355">
    <property type="term" value="P:regulation of DNA-templated transcription"/>
    <property type="evidence" value="ECO:0007669"/>
    <property type="project" value="InterPro"/>
</dbReference>
<dbReference type="GO" id="GO:0005829">
    <property type="term" value="C:cytosol"/>
    <property type="evidence" value="ECO:0007669"/>
    <property type="project" value="TreeGrafter"/>
</dbReference>
<dbReference type="SUPFAM" id="SSF52172">
    <property type="entry name" value="CheY-like"/>
    <property type="match status" value="1"/>
</dbReference>
<evidence type="ECO:0000256" key="3">
    <source>
        <dbReference type="ARBA" id="ARBA00023015"/>
    </source>
</evidence>
<dbReference type="PANTHER" id="PTHR48111">
    <property type="entry name" value="REGULATOR OF RPOS"/>
    <property type="match status" value="1"/>
</dbReference>
<keyword evidence="1 6" id="KW-0597">Phosphoprotein</keyword>
<evidence type="ECO:0000256" key="4">
    <source>
        <dbReference type="ARBA" id="ARBA00023125"/>
    </source>
</evidence>
<dbReference type="GO" id="GO:0000976">
    <property type="term" value="F:transcription cis-regulatory region binding"/>
    <property type="evidence" value="ECO:0007669"/>
    <property type="project" value="TreeGrafter"/>
</dbReference>
<accession>A0A238IVB7</accession>